<dbReference type="InterPro" id="IPR026891">
    <property type="entry name" value="Fn3-like"/>
</dbReference>
<keyword evidence="13" id="KW-0624">Polysaccharide degradation</keyword>
<evidence type="ECO:0000256" key="7">
    <source>
        <dbReference type="ARBA" id="ARBA00022729"/>
    </source>
</evidence>
<dbReference type="GO" id="GO:0005576">
    <property type="term" value="C:extracellular region"/>
    <property type="evidence" value="ECO:0007669"/>
    <property type="project" value="UniProtKB-SubCell"/>
</dbReference>
<dbReference type="GO" id="GO:0008422">
    <property type="term" value="F:beta-glucosidase activity"/>
    <property type="evidence" value="ECO:0007669"/>
    <property type="project" value="UniProtKB-EC"/>
</dbReference>
<evidence type="ECO:0000256" key="12">
    <source>
        <dbReference type="ARBA" id="ARBA00023295"/>
    </source>
</evidence>
<evidence type="ECO:0000256" key="11">
    <source>
        <dbReference type="ARBA" id="ARBA00023277"/>
    </source>
</evidence>
<gene>
    <name evidence="15" type="ORF">TsFJ059_003654</name>
</gene>
<dbReference type="SMART" id="SM01217">
    <property type="entry name" value="Fn3_like"/>
    <property type="match status" value="1"/>
</dbReference>
<comment type="subcellular location">
    <subcellularLocation>
        <location evidence="2">Secreted</location>
    </subcellularLocation>
</comment>
<comment type="caution">
    <text evidence="15">The sequence shown here is derived from an EMBL/GenBank/DDBJ whole genome shotgun (WGS) entry which is preliminary data.</text>
</comment>
<comment type="catalytic activity">
    <reaction evidence="1">
        <text>Hydrolysis of terminal, non-reducing beta-D-glucosyl residues with release of beta-D-glucose.</text>
        <dbReference type="EC" id="3.2.1.21"/>
    </reaction>
</comment>
<dbReference type="PANTHER" id="PTHR42715">
    <property type="entry name" value="BETA-GLUCOSIDASE"/>
    <property type="match status" value="1"/>
</dbReference>
<dbReference type="Gene3D" id="3.20.20.300">
    <property type="entry name" value="Glycoside hydrolase, family 3, N-terminal domain"/>
    <property type="match status" value="2"/>
</dbReference>
<keyword evidence="16" id="KW-1185">Reference proteome</keyword>
<evidence type="ECO:0000256" key="10">
    <source>
        <dbReference type="ARBA" id="ARBA00023180"/>
    </source>
</evidence>
<dbReference type="Gene3D" id="2.60.40.10">
    <property type="entry name" value="Immunoglobulins"/>
    <property type="match status" value="1"/>
</dbReference>
<evidence type="ECO:0000256" key="5">
    <source>
        <dbReference type="ARBA" id="ARBA00012744"/>
    </source>
</evidence>
<accession>A0A9P8HW47</accession>
<dbReference type="EMBL" id="JAIMJC010000003">
    <property type="protein sequence ID" value="KAH0528842.1"/>
    <property type="molecule type" value="Genomic_DNA"/>
</dbReference>
<evidence type="ECO:0000256" key="6">
    <source>
        <dbReference type="ARBA" id="ARBA00022525"/>
    </source>
</evidence>
<feature type="domain" description="Fibronectin type III-like" evidence="14">
    <location>
        <begin position="539"/>
        <end position="605"/>
    </location>
</feature>
<dbReference type="Proteomes" id="UP000826573">
    <property type="component" value="Unassembled WGS sequence"/>
</dbReference>
<comment type="pathway">
    <text evidence="3">Glycan metabolism; cellulose degradation.</text>
</comment>
<evidence type="ECO:0000256" key="2">
    <source>
        <dbReference type="ARBA" id="ARBA00004613"/>
    </source>
</evidence>
<dbReference type="InterPro" id="IPR013783">
    <property type="entry name" value="Ig-like_fold"/>
</dbReference>
<dbReference type="GO" id="GO:0030245">
    <property type="term" value="P:cellulose catabolic process"/>
    <property type="evidence" value="ECO:0007669"/>
    <property type="project" value="UniProtKB-KW"/>
</dbReference>
<keyword evidence="8" id="KW-0378">Hydrolase</keyword>
<dbReference type="SUPFAM" id="SSF51445">
    <property type="entry name" value="(Trans)glycosidases"/>
    <property type="match status" value="1"/>
</dbReference>
<evidence type="ECO:0000256" key="13">
    <source>
        <dbReference type="ARBA" id="ARBA00023326"/>
    </source>
</evidence>
<organism evidence="15 16">
    <name type="scientific">Trichoderma semiorbis</name>
    <dbReference type="NCBI Taxonomy" id="1491008"/>
    <lineage>
        <taxon>Eukaryota</taxon>
        <taxon>Fungi</taxon>
        <taxon>Dikarya</taxon>
        <taxon>Ascomycota</taxon>
        <taxon>Pezizomycotina</taxon>
        <taxon>Sordariomycetes</taxon>
        <taxon>Hypocreomycetidae</taxon>
        <taxon>Hypocreales</taxon>
        <taxon>Hypocreaceae</taxon>
        <taxon>Trichoderma</taxon>
    </lineage>
</organism>
<dbReference type="InterPro" id="IPR017853">
    <property type="entry name" value="GH"/>
</dbReference>
<evidence type="ECO:0000256" key="1">
    <source>
        <dbReference type="ARBA" id="ARBA00000448"/>
    </source>
</evidence>
<protein>
    <recommendedName>
        <fullName evidence="5">beta-glucosidase</fullName>
        <ecNumber evidence="5">3.2.1.21</ecNumber>
    </recommendedName>
</protein>
<evidence type="ECO:0000313" key="16">
    <source>
        <dbReference type="Proteomes" id="UP000826573"/>
    </source>
</evidence>
<dbReference type="InterPro" id="IPR036962">
    <property type="entry name" value="Glyco_hydro_3_N_sf"/>
</dbReference>
<dbReference type="SUPFAM" id="SSF52279">
    <property type="entry name" value="Beta-D-glucan exohydrolase, C-terminal domain"/>
    <property type="match status" value="1"/>
</dbReference>
<name>A0A9P8HW47_9HYPO</name>
<keyword evidence="12" id="KW-0326">Glycosidase</keyword>
<evidence type="ECO:0000313" key="15">
    <source>
        <dbReference type="EMBL" id="KAH0528842.1"/>
    </source>
</evidence>
<dbReference type="InterPro" id="IPR002772">
    <property type="entry name" value="Glyco_hydro_3_C"/>
</dbReference>
<dbReference type="Pfam" id="PF14310">
    <property type="entry name" value="Fn3-like"/>
    <property type="match status" value="1"/>
</dbReference>
<evidence type="ECO:0000256" key="3">
    <source>
        <dbReference type="ARBA" id="ARBA00004987"/>
    </source>
</evidence>
<dbReference type="EC" id="3.2.1.21" evidence="5"/>
<keyword evidence="10" id="KW-0325">Glycoprotein</keyword>
<dbReference type="Gene3D" id="3.40.50.1700">
    <property type="entry name" value="Glycoside hydrolase family 3 C-terminal domain"/>
    <property type="match status" value="1"/>
</dbReference>
<evidence type="ECO:0000256" key="9">
    <source>
        <dbReference type="ARBA" id="ARBA00023001"/>
    </source>
</evidence>
<dbReference type="InterPro" id="IPR001764">
    <property type="entry name" value="Glyco_hydro_3_N"/>
</dbReference>
<dbReference type="InterPro" id="IPR036881">
    <property type="entry name" value="Glyco_hydro_3_C_sf"/>
</dbReference>
<comment type="similarity">
    <text evidence="4">Belongs to the glycosyl hydrolase 3 family.</text>
</comment>
<dbReference type="AlphaFoldDB" id="A0A9P8HW47"/>
<dbReference type="PANTHER" id="PTHR42715:SF5">
    <property type="entry name" value="BETA-GLUCOSIDASE M-RELATED"/>
    <property type="match status" value="1"/>
</dbReference>
<reference evidence="15 16" key="1">
    <citation type="submission" date="2021-08" db="EMBL/GenBank/DDBJ databases">
        <title>The highly contiguous genome resource for Trichoderma semiorbis FJ059, a fungal antagonistic to plant pathogens.</title>
        <authorList>
            <person name="Liu T."/>
        </authorList>
    </citation>
    <scope>NUCLEOTIDE SEQUENCE [LARGE SCALE GENOMIC DNA]</scope>
    <source>
        <strain evidence="15 16">FJ059</strain>
    </source>
</reference>
<dbReference type="Pfam" id="PF00933">
    <property type="entry name" value="Glyco_hydro_3"/>
    <property type="match status" value="1"/>
</dbReference>
<evidence type="ECO:0000256" key="8">
    <source>
        <dbReference type="ARBA" id="ARBA00022801"/>
    </source>
</evidence>
<dbReference type="PRINTS" id="PR00133">
    <property type="entry name" value="GLHYDRLASE3"/>
</dbReference>
<evidence type="ECO:0000256" key="4">
    <source>
        <dbReference type="ARBA" id="ARBA00005336"/>
    </source>
</evidence>
<keyword evidence="6" id="KW-0964">Secreted</keyword>
<proteinExistence type="inferred from homology"/>
<keyword evidence="11" id="KW-0119">Carbohydrate metabolism</keyword>
<keyword evidence="9" id="KW-0136">Cellulose degradation</keyword>
<keyword evidence="7" id="KW-0732">Signal</keyword>
<evidence type="ECO:0000259" key="14">
    <source>
        <dbReference type="SMART" id="SM01217"/>
    </source>
</evidence>
<sequence length="616" mass="67641">MGYEFKRKGVHVALGPLVGPLGRVATGGRNWEGASNDPYLTGVLAAETIRGIQDAGVMASLKHMIGNEQELYRFPTKDTLNRTVDKLLNGLLKTELGFKGFVVSDWDAQHTGTAAALAGLDMAMPDGQAFWGANFTEAYLNGSVPISRLDDMATRIIASWYKLGQDKPSFPSIGIGMPYNLSEPHRIVDARDLASRSTIYQGAIEGHVLVKNHKNVLPLKHPKVLAVFGYDAKAPPQYMPNRNNLRTNPFLLGYEASFNQLPLALSQTQIDWPSQLQIAINGTYSVGSGSGANSGPYISAPLDALQRRAMKDDTVVYWDLAMEPGLSGFYEAADVCLVFINAFASEGMDRPGLHDDYSDGIIQTVAATCNNTMVVIHNAGVRLVDQWIEHPNVTALIFAHLPGQDSGNSLVDLLYGDAVFSSKLPYTVLKNESDYGDMLYHSHAIAPYSYYPQSDFTEGVYIDYRAFDAKDVTPRYEFGFGLSYTTFEYSNLRIVKSEGAYAGAYPVGKIGDGGQVDLWDILATVTATIKNTGSMKGSEVAQLYIGIPGGPMKQLRGFDKVWINPRKKVKVSFDITRRDLSQWDTTVQKWYLHPGPYTLYVGASSRNLPLDGTLYI</sequence>
<dbReference type="Pfam" id="PF01915">
    <property type="entry name" value="Glyco_hydro_3_C"/>
    <property type="match status" value="1"/>
</dbReference>
<dbReference type="InterPro" id="IPR050288">
    <property type="entry name" value="Cellulose_deg_GH3"/>
</dbReference>